<evidence type="ECO:0000313" key="2">
    <source>
        <dbReference type="Proteomes" id="UP000242857"/>
    </source>
</evidence>
<dbReference type="AlphaFoldDB" id="A0A1M4S6V1"/>
<dbReference type="RefSeq" id="WP_072754709.1">
    <property type="nucleotide sequence ID" value="NZ_FQUK01000001.1"/>
</dbReference>
<dbReference type="Proteomes" id="UP000242857">
    <property type="component" value="Unassembled WGS sequence"/>
</dbReference>
<dbReference type="EMBL" id="FQUK01000001">
    <property type="protein sequence ID" value="SHE27918.1"/>
    <property type="molecule type" value="Genomic_DNA"/>
</dbReference>
<organism evidence="1 2">
    <name type="scientific">Thermomonas hydrothermalis</name>
    <dbReference type="NCBI Taxonomy" id="213588"/>
    <lineage>
        <taxon>Bacteria</taxon>
        <taxon>Pseudomonadati</taxon>
        <taxon>Pseudomonadota</taxon>
        <taxon>Gammaproteobacteria</taxon>
        <taxon>Lysobacterales</taxon>
        <taxon>Lysobacteraceae</taxon>
        <taxon>Thermomonas</taxon>
    </lineage>
</organism>
<evidence type="ECO:0008006" key="3">
    <source>
        <dbReference type="Google" id="ProtNLM"/>
    </source>
</evidence>
<name>A0A1M4S6V1_9GAMM</name>
<dbReference type="STRING" id="213588.SAMN02745204_00096"/>
<sequence>MTLSGISASGMQVAARQQEVAATNTANRQTDGFQRRALVQSEAPGGGVQAQVVTTQADNSGLSAVIADTLDARSAVYAFAANAAVLRAHRATVGSLFDAFA</sequence>
<protein>
    <recommendedName>
        <fullName evidence="3">Flagellar basal body rod protein</fullName>
    </recommendedName>
</protein>
<accession>A0A1M4S6V1</accession>
<gene>
    <name evidence="1" type="ORF">SAMN02745204_00096</name>
</gene>
<keyword evidence="2" id="KW-1185">Reference proteome</keyword>
<dbReference type="OrthoDB" id="5986582at2"/>
<proteinExistence type="predicted"/>
<evidence type="ECO:0000313" key="1">
    <source>
        <dbReference type="EMBL" id="SHE27918.1"/>
    </source>
</evidence>
<reference evidence="2" key="1">
    <citation type="submission" date="2016-11" db="EMBL/GenBank/DDBJ databases">
        <authorList>
            <person name="Varghese N."/>
            <person name="Submissions S."/>
        </authorList>
    </citation>
    <scope>NUCLEOTIDE SEQUENCE [LARGE SCALE GENOMIC DNA]</scope>
    <source>
        <strain evidence="2">DSM 14834</strain>
    </source>
</reference>